<protein>
    <submittedName>
        <fullName evidence="3">Pilus assembly protein TadG-related protein</fullName>
    </submittedName>
</protein>
<organism evidence="3 4">
    <name type="scientific">Nocardioides plantarum</name>
    <dbReference type="NCBI Taxonomy" id="29299"/>
    <lineage>
        <taxon>Bacteria</taxon>
        <taxon>Bacillati</taxon>
        <taxon>Actinomycetota</taxon>
        <taxon>Actinomycetes</taxon>
        <taxon>Propionibacteriales</taxon>
        <taxon>Nocardioidaceae</taxon>
        <taxon>Nocardioides</taxon>
    </lineage>
</organism>
<keyword evidence="1" id="KW-0812">Transmembrane</keyword>
<feature type="transmembrane region" description="Helical" evidence="1">
    <location>
        <begin position="20"/>
        <end position="43"/>
    </location>
</feature>
<dbReference type="RefSeq" id="WP_246084285.1">
    <property type="nucleotide sequence ID" value="NZ_JBHMDG010000009.1"/>
</dbReference>
<accession>A0ABV5K820</accession>
<sequence length="151" mass="15840">MPRSRREPRSRDERGSVTPLIIGFAIVLLMVIAVVVDASAAFLRRQDLATLAEGAALQGADLGAEGAEVYDGGLSEEPLRLTESTARAAVAAYLRDVGAYRDHPGLTFTVTVLGSRIEVRVTAEAEFPLTFPGVASSARVTGTGSAIADPE</sequence>
<proteinExistence type="predicted"/>
<evidence type="ECO:0000256" key="1">
    <source>
        <dbReference type="SAM" id="Phobius"/>
    </source>
</evidence>
<evidence type="ECO:0000313" key="3">
    <source>
        <dbReference type="EMBL" id="MFB9312896.1"/>
    </source>
</evidence>
<comment type="caution">
    <text evidence="3">The sequence shown here is derived from an EMBL/GenBank/DDBJ whole genome shotgun (WGS) entry which is preliminary data.</text>
</comment>
<dbReference type="Pfam" id="PF13400">
    <property type="entry name" value="Tad"/>
    <property type="match status" value="1"/>
</dbReference>
<reference evidence="3 4" key="1">
    <citation type="submission" date="2024-09" db="EMBL/GenBank/DDBJ databases">
        <authorList>
            <person name="Sun Q."/>
            <person name="Mori K."/>
        </authorList>
    </citation>
    <scope>NUCLEOTIDE SEQUENCE [LARGE SCALE GENOMIC DNA]</scope>
    <source>
        <strain evidence="3 4">JCM 9626</strain>
    </source>
</reference>
<dbReference type="Proteomes" id="UP001589750">
    <property type="component" value="Unassembled WGS sequence"/>
</dbReference>
<keyword evidence="1" id="KW-0472">Membrane</keyword>
<evidence type="ECO:0000259" key="2">
    <source>
        <dbReference type="Pfam" id="PF13400"/>
    </source>
</evidence>
<gene>
    <name evidence="3" type="ORF">ACFFRI_07565</name>
</gene>
<dbReference type="EMBL" id="JBHMDG010000009">
    <property type="protein sequence ID" value="MFB9312896.1"/>
    <property type="molecule type" value="Genomic_DNA"/>
</dbReference>
<name>A0ABV5K820_9ACTN</name>
<keyword evidence="4" id="KW-1185">Reference proteome</keyword>
<evidence type="ECO:0000313" key="4">
    <source>
        <dbReference type="Proteomes" id="UP001589750"/>
    </source>
</evidence>
<keyword evidence="1" id="KW-1133">Transmembrane helix</keyword>
<dbReference type="InterPro" id="IPR028087">
    <property type="entry name" value="Tad_N"/>
</dbReference>
<feature type="domain" description="Putative Flp pilus-assembly TadG-like N-terminal" evidence="2">
    <location>
        <begin position="15"/>
        <end position="60"/>
    </location>
</feature>